<dbReference type="PANTHER" id="PTHR45780">
    <property type="entry name" value="ETHANOLAMINE-PHOSPHATE CYTIDYLYLTRANSFERASE"/>
    <property type="match status" value="1"/>
</dbReference>
<evidence type="ECO:0000256" key="1">
    <source>
        <dbReference type="ARBA" id="ARBA00005189"/>
    </source>
</evidence>
<evidence type="ECO:0000256" key="4">
    <source>
        <dbReference type="ARBA" id="ARBA00022679"/>
    </source>
</evidence>
<gene>
    <name evidence="14" type="primary">PCYT2</name>
</gene>
<keyword evidence="8" id="KW-1208">Phospholipid metabolism</keyword>
<dbReference type="UniPathway" id="UPA00558">
    <property type="reaction ID" value="UER00742"/>
</dbReference>
<keyword evidence="5" id="KW-0548">Nucleotidyltransferase</keyword>
<evidence type="ECO:0000256" key="8">
    <source>
        <dbReference type="ARBA" id="ARBA00023264"/>
    </source>
</evidence>
<dbReference type="SUPFAM" id="SSF52374">
    <property type="entry name" value="Nucleotidylyl transferase"/>
    <property type="match status" value="2"/>
</dbReference>
<accession>A0A8D2F230</accession>
<dbReference type="InterPro" id="IPR044608">
    <property type="entry name" value="Ect1/PCYT2"/>
</dbReference>
<evidence type="ECO:0000259" key="13">
    <source>
        <dbReference type="Pfam" id="PF01467"/>
    </source>
</evidence>
<keyword evidence="6" id="KW-0443">Lipid metabolism</keyword>
<evidence type="ECO:0000256" key="6">
    <source>
        <dbReference type="ARBA" id="ARBA00023098"/>
    </source>
</evidence>
<evidence type="ECO:0000256" key="9">
    <source>
        <dbReference type="ARBA" id="ARBA00024191"/>
    </source>
</evidence>
<feature type="domain" description="Cytidyltransferase-like" evidence="13">
    <location>
        <begin position="26"/>
        <end position="150"/>
    </location>
</feature>
<evidence type="ECO:0000313" key="14">
    <source>
        <dbReference type="Ensembl" id="ENSTGEP00000013627.1"/>
    </source>
</evidence>
<dbReference type="Proteomes" id="UP000694411">
    <property type="component" value="Chromosome 16"/>
</dbReference>
<dbReference type="AlphaFoldDB" id="A0A8D2F230"/>
<keyword evidence="3" id="KW-0444">Lipid biosynthesis</keyword>
<dbReference type="GO" id="GO:0005737">
    <property type="term" value="C:cytoplasm"/>
    <property type="evidence" value="ECO:0007669"/>
    <property type="project" value="TreeGrafter"/>
</dbReference>
<reference evidence="14" key="2">
    <citation type="submission" date="2025-08" db="UniProtKB">
        <authorList>
            <consortium name="Ensembl"/>
        </authorList>
    </citation>
    <scope>IDENTIFICATION</scope>
</reference>
<dbReference type="Pfam" id="PF01467">
    <property type="entry name" value="CTP_transf_like"/>
    <property type="match status" value="2"/>
</dbReference>
<evidence type="ECO:0000256" key="3">
    <source>
        <dbReference type="ARBA" id="ARBA00022516"/>
    </source>
</evidence>
<proteinExistence type="inferred from homology"/>
<dbReference type="InterPro" id="IPR014729">
    <property type="entry name" value="Rossmann-like_a/b/a_fold"/>
</dbReference>
<evidence type="ECO:0000256" key="10">
    <source>
        <dbReference type="ARBA" id="ARBA00024221"/>
    </source>
</evidence>
<evidence type="ECO:0000256" key="12">
    <source>
        <dbReference type="SAM" id="MobiDB-lite"/>
    </source>
</evidence>
<dbReference type="CDD" id="cd02174">
    <property type="entry name" value="CCT"/>
    <property type="match status" value="1"/>
</dbReference>
<reference evidence="14" key="1">
    <citation type="submission" date="2018-05" db="EMBL/GenBank/DDBJ databases">
        <title>Whole genome of Theropithecus gelada.</title>
        <authorList>
            <person name="Chiou K.L."/>
            <person name="Snyder-Mackler N."/>
        </authorList>
    </citation>
    <scope>NUCLEOTIDE SEQUENCE [LARGE SCALE GENOMIC DNA]</scope>
</reference>
<evidence type="ECO:0000313" key="15">
    <source>
        <dbReference type="Proteomes" id="UP000694411"/>
    </source>
</evidence>
<dbReference type="GO" id="GO:0006646">
    <property type="term" value="P:phosphatidylethanolamine biosynthetic process"/>
    <property type="evidence" value="ECO:0007669"/>
    <property type="project" value="UniProtKB-UniPathway"/>
</dbReference>
<dbReference type="InterPro" id="IPR004821">
    <property type="entry name" value="Cyt_trans-like"/>
</dbReference>
<feature type="region of interest" description="Disordered" evidence="12">
    <location>
        <begin position="1"/>
        <end position="20"/>
    </location>
</feature>
<keyword evidence="15" id="KW-1185">Reference proteome</keyword>
<comment type="pathway">
    <text evidence="1">Lipid metabolism.</text>
</comment>
<comment type="pathway">
    <text evidence="9">Phospholipid metabolism; phosphatidylethanolamine biosynthesis; phosphatidylethanolamine from ethanolamine: step 2/3.</text>
</comment>
<dbReference type="NCBIfam" id="TIGR00125">
    <property type="entry name" value="cyt_tran_rel"/>
    <property type="match status" value="2"/>
</dbReference>
<feature type="domain" description="Cytidyltransferase-like" evidence="13">
    <location>
        <begin position="218"/>
        <end position="253"/>
    </location>
</feature>
<evidence type="ECO:0000256" key="2">
    <source>
        <dbReference type="ARBA" id="ARBA00010101"/>
    </source>
</evidence>
<evidence type="ECO:0000256" key="11">
    <source>
        <dbReference type="ARBA" id="ARBA00031473"/>
    </source>
</evidence>
<evidence type="ECO:0000256" key="7">
    <source>
        <dbReference type="ARBA" id="ARBA00023209"/>
    </source>
</evidence>
<dbReference type="GO" id="GO:0004306">
    <property type="term" value="F:ethanolamine-phosphate cytidylyltransferase activity"/>
    <property type="evidence" value="ECO:0007669"/>
    <property type="project" value="UniProtKB-EC"/>
</dbReference>
<reference evidence="14" key="3">
    <citation type="submission" date="2025-09" db="UniProtKB">
        <authorList>
            <consortium name="Ensembl"/>
        </authorList>
    </citation>
    <scope>IDENTIFICATION</scope>
</reference>
<evidence type="ECO:0000256" key="5">
    <source>
        <dbReference type="ARBA" id="ARBA00022695"/>
    </source>
</evidence>
<keyword evidence="7" id="KW-0594">Phospholipid biosynthesis</keyword>
<dbReference type="Ensembl" id="ENSTGET00000016357.1">
    <property type="protein sequence ID" value="ENSTGEP00000013627.1"/>
    <property type="gene ID" value="ENSTGEG00000011055.1"/>
</dbReference>
<dbReference type="Gene3D" id="3.40.50.620">
    <property type="entry name" value="HUPs"/>
    <property type="match status" value="3"/>
</dbReference>
<dbReference type="PANTHER" id="PTHR45780:SF2">
    <property type="entry name" value="ETHANOLAMINE-PHOSPHATE CYTIDYLYLTRANSFERASE"/>
    <property type="match status" value="1"/>
</dbReference>
<name>A0A8D2F230_THEGE</name>
<organism evidence="14 15">
    <name type="scientific">Theropithecus gelada</name>
    <name type="common">Gelada baboon</name>
    <dbReference type="NCBI Taxonomy" id="9565"/>
    <lineage>
        <taxon>Eukaryota</taxon>
        <taxon>Metazoa</taxon>
        <taxon>Chordata</taxon>
        <taxon>Craniata</taxon>
        <taxon>Vertebrata</taxon>
        <taxon>Euteleostomi</taxon>
        <taxon>Mammalia</taxon>
        <taxon>Eutheria</taxon>
        <taxon>Euarchontoglires</taxon>
        <taxon>Primates</taxon>
        <taxon>Haplorrhini</taxon>
        <taxon>Catarrhini</taxon>
        <taxon>Cercopithecidae</taxon>
        <taxon>Cercopithecinae</taxon>
        <taxon>Theropithecus</taxon>
    </lineage>
</organism>
<dbReference type="FunFam" id="3.40.50.620:FF:000108">
    <property type="entry name" value="Ethanolamine-phosphate cytidylyltransferase isoform 2"/>
    <property type="match status" value="1"/>
</dbReference>
<sequence length="363" mass="40762">MIRNGRGAAGGAEQPGPGGRRAVRVWCDGCYDMVHYGHSNQLRQARAMGDYLIVGVHTDEEIAKHKGPPVFTQEERYKMVQAIKWVDEVVPAAPYVTTLETLDKYNCDFCVHGNDITLTVDGRDTYEEVKQAGRYRECKRTQGVSTTDLVGRMLLVTKAHHSSQEMSSEYREYADSFGKCPGGRNPWTGVSQFLQTSQKIIQFASGKEPQPGETVIYVAGAFDLFHIGHVDFLEKVHRLADRPYIIAGLHFDQYVSEVVIGAPYAVTAELLSHFKVDLVCHGKTEIIPDRDGSDPYQEPKRRGIFRQIDSGSNLTTDLIVQRIITNRLEYEARNQKKEAKELAFLEAARQHAAQPLGERDGDF</sequence>
<protein>
    <recommendedName>
        <fullName evidence="10">ethanolamine-phosphate cytidylyltransferase</fullName>
        <ecNumber evidence="10">2.7.7.14</ecNumber>
    </recommendedName>
    <alternativeName>
        <fullName evidence="11">CTP:phosphoethanolamine cytidylyltransferase</fullName>
    </alternativeName>
</protein>
<dbReference type="EC" id="2.7.7.14" evidence="10"/>
<dbReference type="InterPro" id="IPR041723">
    <property type="entry name" value="CCT"/>
</dbReference>
<comment type="similarity">
    <text evidence="2">Belongs to the cytidylyltransferase family.</text>
</comment>
<keyword evidence="4" id="KW-0808">Transferase</keyword>